<evidence type="ECO:0000256" key="11">
    <source>
        <dbReference type="ARBA" id="ARBA00023141"/>
    </source>
</evidence>
<dbReference type="EMBL" id="WOCD01000003">
    <property type="protein sequence ID" value="MUH72308.1"/>
    <property type="molecule type" value="Genomic_DNA"/>
</dbReference>
<evidence type="ECO:0000256" key="10">
    <source>
        <dbReference type="ARBA" id="ARBA00022605"/>
    </source>
</evidence>
<evidence type="ECO:0000256" key="5">
    <source>
        <dbReference type="ARBA" id="ARBA00004817"/>
    </source>
</evidence>
<dbReference type="AlphaFoldDB" id="A0A6N8F7T4"/>
<proteinExistence type="predicted"/>
<keyword evidence="14" id="KW-0456">Lyase</keyword>
<keyword evidence="10" id="KW-0028">Amino-acid biosynthesis</keyword>
<feature type="binding site" evidence="19">
    <location>
        <position position="10"/>
    </location>
    <ligand>
        <name>substrate</name>
    </ligand>
</feature>
<dbReference type="GO" id="GO:0004106">
    <property type="term" value="F:chorismate mutase activity"/>
    <property type="evidence" value="ECO:0007669"/>
    <property type="project" value="UniProtKB-EC"/>
</dbReference>
<keyword evidence="12" id="KW-0584">Phenylalanine biosynthesis</keyword>
<keyword evidence="24" id="KW-1185">Reference proteome</keyword>
<evidence type="ECO:0000256" key="8">
    <source>
        <dbReference type="ARBA" id="ARBA00014401"/>
    </source>
</evidence>
<evidence type="ECO:0000256" key="9">
    <source>
        <dbReference type="ARBA" id="ARBA00022490"/>
    </source>
</evidence>
<dbReference type="CDD" id="cd04905">
    <property type="entry name" value="ACT_CM-PDT"/>
    <property type="match status" value="1"/>
</dbReference>
<dbReference type="EC" id="5.4.99.5" evidence="6"/>
<dbReference type="PANTHER" id="PTHR21022">
    <property type="entry name" value="PREPHENATE DEHYDRATASE P PROTEIN"/>
    <property type="match status" value="1"/>
</dbReference>
<evidence type="ECO:0000313" key="23">
    <source>
        <dbReference type="EMBL" id="MUH72308.1"/>
    </source>
</evidence>
<evidence type="ECO:0000256" key="6">
    <source>
        <dbReference type="ARBA" id="ARBA00012404"/>
    </source>
</evidence>
<comment type="pathway">
    <text evidence="4">Amino-acid biosynthesis; L-phenylalanine biosynthesis; phenylpyruvate from prephenate: step 1/1.</text>
</comment>
<evidence type="ECO:0000259" key="21">
    <source>
        <dbReference type="PROSITE" id="PS51171"/>
    </source>
</evidence>
<evidence type="ECO:0000256" key="3">
    <source>
        <dbReference type="ARBA" id="ARBA00004496"/>
    </source>
</evidence>
<dbReference type="FunFam" id="3.40.190.10:FF:000044">
    <property type="entry name" value="Chorismate mutase/prephenate dehydratase"/>
    <property type="match status" value="1"/>
</dbReference>
<dbReference type="UniPathway" id="UPA00120">
    <property type="reaction ID" value="UER00203"/>
</dbReference>
<dbReference type="InterPro" id="IPR036979">
    <property type="entry name" value="CM_dom_sf"/>
</dbReference>
<dbReference type="GO" id="GO:0046417">
    <property type="term" value="P:chorismate metabolic process"/>
    <property type="evidence" value="ECO:0007669"/>
    <property type="project" value="InterPro"/>
</dbReference>
<dbReference type="InterPro" id="IPR002701">
    <property type="entry name" value="CM_II_prokaryot"/>
</dbReference>
<evidence type="ECO:0000256" key="19">
    <source>
        <dbReference type="PIRSR" id="PIRSR001500-1"/>
    </source>
</evidence>
<name>A0A6N8F7T4_9GAMM</name>
<dbReference type="EC" id="4.2.1.51" evidence="7"/>
<feature type="binding site" evidence="19">
    <location>
        <position position="47"/>
    </location>
    <ligand>
        <name>substrate</name>
    </ligand>
</feature>
<comment type="catalytic activity">
    <reaction evidence="1">
        <text>chorismate = prephenate</text>
        <dbReference type="Rhea" id="RHEA:13897"/>
        <dbReference type="ChEBI" id="CHEBI:29748"/>
        <dbReference type="ChEBI" id="CHEBI:29934"/>
        <dbReference type="EC" id="5.4.99.5"/>
    </reaction>
</comment>
<comment type="catalytic activity">
    <reaction evidence="18">
        <text>prephenate + H(+) = 3-phenylpyruvate + CO2 + H2O</text>
        <dbReference type="Rhea" id="RHEA:21648"/>
        <dbReference type="ChEBI" id="CHEBI:15377"/>
        <dbReference type="ChEBI" id="CHEBI:15378"/>
        <dbReference type="ChEBI" id="CHEBI:16526"/>
        <dbReference type="ChEBI" id="CHEBI:18005"/>
        <dbReference type="ChEBI" id="CHEBI:29934"/>
        <dbReference type="EC" id="4.2.1.51"/>
    </reaction>
</comment>
<feature type="binding site" evidence="19">
    <location>
        <position position="27"/>
    </location>
    <ligand>
        <name>substrate</name>
    </ligand>
</feature>
<dbReference type="Proteomes" id="UP000439994">
    <property type="component" value="Unassembled WGS sequence"/>
</dbReference>
<protein>
    <recommendedName>
        <fullName evidence="8">Bifunctional chorismate mutase/prephenate dehydratase</fullName>
        <ecNumber evidence="7">4.2.1.51</ecNumber>
        <ecNumber evidence="6">5.4.99.5</ecNumber>
    </recommendedName>
    <alternativeName>
        <fullName evidence="17">Chorismate mutase-prephenate dehydratase</fullName>
    </alternativeName>
    <alternativeName>
        <fullName evidence="16">p-protein</fullName>
    </alternativeName>
</protein>
<evidence type="ECO:0000256" key="17">
    <source>
        <dbReference type="ARBA" id="ARBA00031520"/>
    </source>
</evidence>
<dbReference type="InterPro" id="IPR045865">
    <property type="entry name" value="ACT-like_dom_sf"/>
</dbReference>
<dbReference type="UniPathway" id="UPA00121">
    <property type="reaction ID" value="UER00345"/>
</dbReference>
<evidence type="ECO:0000256" key="2">
    <source>
        <dbReference type="ARBA" id="ARBA00002364"/>
    </source>
</evidence>
<feature type="binding site" evidence="19">
    <location>
        <position position="38"/>
    </location>
    <ligand>
        <name>substrate</name>
    </ligand>
</feature>
<dbReference type="Gene3D" id="1.20.59.10">
    <property type="entry name" value="Chorismate mutase"/>
    <property type="match status" value="1"/>
</dbReference>
<dbReference type="CDD" id="cd13631">
    <property type="entry name" value="PBP2_Ct-PDT_like"/>
    <property type="match status" value="1"/>
</dbReference>
<keyword evidence="9" id="KW-0963">Cytoplasm</keyword>
<dbReference type="PANTHER" id="PTHR21022:SF19">
    <property type="entry name" value="PREPHENATE DEHYDRATASE-RELATED"/>
    <property type="match status" value="1"/>
</dbReference>
<comment type="pathway">
    <text evidence="5">Metabolic intermediate biosynthesis; prephenate biosynthesis; prephenate from chorismate: step 1/1.</text>
</comment>
<dbReference type="SUPFAM" id="SSF48600">
    <property type="entry name" value="Chorismate mutase II"/>
    <property type="match status" value="1"/>
</dbReference>
<dbReference type="GO" id="GO:0005737">
    <property type="term" value="C:cytoplasm"/>
    <property type="evidence" value="ECO:0007669"/>
    <property type="project" value="UniProtKB-SubCell"/>
</dbReference>
<accession>A0A6N8F7T4</accession>
<evidence type="ECO:0000256" key="4">
    <source>
        <dbReference type="ARBA" id="ARBA00004741"/>
    </source>
</evidence>
<feature type="domain" description="ACT" evidence="22">
    <location>
        <begin position="300"/>
        <end position="377"/>
    </location>
</feature>
<dbReference type="Pfam" id="PF00800">
    <property type="entry name" value="PDT"/>
    <property type="match status" value="1"/>
</dbReference>
<reference evidence="23 24" key="1">
    <citation type="submission" date="2019-11" db="EMBL/GenBank/DDBJ databases">
        <title>P. haliotis isolates from Z. marina roots.</title>
        <authorList>
            <person name="Cohen M."/>
            <person name="Jospin G."/>
            <person name="Eisen J.A."/>
            <person name="Coil D.A."/>
        </authorList>
    </citation>
    <scope>NUCLEOTIDE SEQUENCE [LARGE SCALE GENOMIC DNA]</scope>
    <source>
        <strain evidence="23 24">UCD-MCMsp1aY</strain>
    </source>
</reference>
<evidence type="ECO:0000259" key="20">
    <source>
        <dbReference type="PROSITE" id="PS51168"/>
    </source>
</evidence>
<organism evidence="23 24">
    <name type="scientific">Psychrosphaera haliotis</name>
    <dbReference type="NCBI Taxonomy" id="555083"/>
    <lineage>
        <taxon>Bacteria</taxon>
        <taxon>Pseudomonadati</taxon>
        <taxon>Pseudomonadota</taxon>
        <taxon>Gammaproteobacteria</taxon>
        <taxon>Alteromonadales</taxon>
        <taxon>Pseudoalteromonadaceae</taxon>
        <taxon>Psychrosphaera</taxon>
    </lineage>
</organism>
<dbReference type="PROSITE" id="PS51171">
    <property type="entry name" value="PREPHENATE_DEHYDR_3"/>
    <property type="match status" value="1"/>
</dbReference>
<dbReference type="PROSITE" id="PS51168">
    <property type="entry name" value="CHORISMATE_MUT_2"/>
    <property type="match status" value="1"/>
</dbReference>
<dbReference type="GO" id="GO:0004664">
    <property type="term" value="F:prephenate dehydratase activity"/>
    <property type="evidence" value="ECO:0007669"/>
    <property type="project" value="UniProtKB-EC"/>
</dbReference>
<feature type="binding site" evidence="19">
    <location>
        <position position="83"/>
    </location>
    <ligand>
        <name>substrate</name>
    </ligand>
</feature>
<comment type="function">
    <text evidence="2">Catalyzes the Claisen rearrangement of chorismate to prephenate and the decarboxylation/dehydration of prephenate to phenylpyruvate.</text>
</comment>
<dbReference type="Gene3D" id="3.40.190.10">
    <property type="entry name" value="Periplasmic binding protein-like II"/>
    <property type="match status" value="2"/>
</dbReference>
<dbReference type="SUPFAM" id="SSF53850">
    <property type="entry name" value="Periplasmic binding protein-like II"/>
    <property type="match status" value="1"/>
</dbReference>
<sequence length="390" mass="43373">MTTNPLSDIRTQISQLDSELLTILSKRRMLAKSVAEQKIENNKPIRDLQREEQMLVDLINRGKDMQLDAYFVKQVFQTIIEDSVLHQQALLQQHLNLPAGENGVNRVAYLGSHGSYSNLACHRYFSRFPGQLKAMGCSSFLEIIEKVEHKHADYGILPIENTSSGSINDVYDLLQHTDLSIVGEITQPINHCMVSAVPTSMDKITKLYAHPQVYAQCSHFLAQFDGVEIEHCEASSAAFEAIQNDTTGTVAALGSGEGARLYGLNIIAEALANQKKNYSRFIVLANQAISVAPQVPAKSTWIMSTEQKPGALVDALLILKSHNVNMCKLESRPITGNPWEEMFYVDVEGNIRDNNLENAIEELRASTRFLKVLGCYPTEDVPPAKLTLES</sequence>
<dbReference type="InterPro" id="IPR010952">
    <property type="entry name" value="CM_P_1"/>
</dbReference>
<dbReference type="NCBIfam" id="TIGR01797">
    <property type="entry name" value="CM_P_1"/>
    <property type="match status" value="1"/>
</dbReference>
<dbReference type="InterPro" id="IPR001086">
    <property type="entry name" value="Preph_deHydtase"/>
</dbReference>
<evidence type="ECO:0000256" key="14">
    <source>
        <dbReference type="ARBA" id="ARBA00023239"/>
    </source>
</evidence>
<evidence type="ECO:0000256" key="16">
    <source>
        <dbReference type="ARBA" id="ARBA00031175"/>
    </source>
</evidence>
<dbReference type="PIRSF" id="PIRSF001500">
    <property type="entry name" value="Chor_mut_pdt_Ppr"/>
    <property type="match status" value="1"/>
</dbReference>
<gene>
    <name evidence="23" type="ORF">GNP35_07345</name>
</gene>
<feature type="domain" description="Chorismate mutase" evidence="20">
    <location>
        <begin position="1"/>
        <end position="91"/>
    </location>
</feature>
<dbReference type="Gene3D" id="3.30.70.260">
    <property type="match status" value="1"/>
</dbReference>
<feature type="binding site" evidence="19">
    <location>
        <position position="87"/>
    </location>
    <ligand>
        <name>substrate</name>
    </ligand>
</feature>
<evidence type="ECO:0000256" key="18">
    <source>
        <dbReference type="ARBA" id="ARBA00047848"/>
    </source>
</evidence>
<dbReference type="GO" id="GO:0009094">
    <property type="term" value="P:L-phenylalanine biosynthetic process"/>
    <property type="evidence" value="ECO:0007669"/>
    <property type="project" value="UniProtKB-UniPathway"/>
</dbReference>
<evidence type="ECO:0000313" key="24">
    <source>
        <dbReference type="Proteomes" id="UP000439994"/>
    </source>
</evidence>
<evidence type="ECO:0000256" key="13">
    <source>
        <dbReference type="ARBA" id="ARBA00023235"/>
    </source>
</evidence>
<evidence type="ECO:0000256" key="15">
    <source>
        <dbReference type="ARBA" id="ARBA00023268"/>
    </source>
</evidence>
<evidence type="ECO:0000256" key="7">
    <source>
        <dbReference type="ARBA" id="ARBA00013147"/>
    </source>
</evidence>
<evidence type="ECO:0000259" key="22">
    <source>
        <dbReference type="PROSITE" id="PS51671"/>
    </source>
</evidence>
<keyword evidence="11" id="KW-0057">Aromatic amino acid biosynthesis</keyword>
<dbReference type="SMART" id="SM00830">
    <property type="entry name" value="CM_2"/>
    <property type="match status" value="1"/>
</dbReference>
<evidence type="ECO:0000256" key="1">
    <source>
        <dbReference type="ARBA" id="ARBA00000824"/>
    </source>
</evidence>
<dbReference type="InterPro" id="IPR008242">
    <property type="entry name" value="Chor_mutase/pphenate_deHydtase"/>
</dbReference>
<dbReference type="Pfam" id="PF01817">
    <property type="entry name" value="CM_2"/>
    <property type="match status" value="1"/>
</dbReference>
<comment type="subcellular location">
    <subcellularLocation>
        <location evidence="3">Cytoplasm</location>
    </subcellularLocation>
</comment>
<feature type="binding site" evidence="19">
    <location>
        <position position="51"/>
    </location>
    <ligand>
        <name>substrate</name>
    </ligand>
</feature>
<keyword evidence="13 23" id="KW-0413">Isomerase</keyword>
<dbReference type="SUPFAM" id="SSF55021">
    <property type="entry name" value="ACT-like"/>
    <property type="match status" value="1"/>
</dbReference>
<keyword evidence="15" id="KW-0511">Multifunctional enzyme</keyword>
<dbReference type="InterPro" id="IPR036263">
    <property type="entry name" value="Chorismate_II_sf"/>
</dbReference>
<evidence type="ECO:0000256" key="12">
    <source>
        <dbReference type="ARBA" id="ARBA00023222"/>
    </source>
</evidence>
<comment type="caution">
    <text evidence="23">The sequence shown here is derived from an EMBL/GenBank/DDBJ whole genome shotgun (WGS) entry which is preliminary data.</text>
</comment>
<feature type="domain" description="Prephenate dehydratase" evidence="21">
    <location>
        <begin position="106"/>
        <end position="286"/>
    </location>
</feature>
<dbReference type="InterPro" id="IPR002912">
    <property type="entry name" value="ACT_dom"/>
</dbReference>
<dbReference type="PROSITE" id="PS51671">
    <property type="entry name" value="ACT"/>
    <property type="match status" value="1"/>
</dbReference>